<gene>
    <name evidence="3" type="ORF">HMPREF1068_00442</name>
</gene>
<dbReference type="Gene3D" id="2.160.20.10">
    <property type="entry name" value="Single-stranded right-handed beta-helix, Pectin lyase-like"/>
    <property type="match status" value="1"/>
</dbReference>
<dbReference type="NCBIfam" id="TIGR04183">
    <property type="entry name" value="Por_Secre_tail"/>
    <property type="match status" value="1"/>
</dbReference>
<protein>
    <recommendedName>
        <fullName evidence="2">Right handed beta helix domain-containing protein</fullName>
    </recommendedName>
</protein>
<evidence type="ECO:0000259" key="2">
    <source>
        <dbReference type="Pfam" id="PF13229"/>
    </source>
</evidence>
<evidence type="ECO:0000313" key="3">
    <source>
        <dbReference type="EMBL" id="EIY54451.1"/>
    </source>
</evidence>
<feature type="signal peptide" evidence="1">
    <location>
        <begin position="1"/>
        <end position="20"/>
    </location>
</feature>
<reference evidence="3 4" key="1">
    <citation type="submission" date="2012-02" db="EMBL/GenBank/DDBJ databases">
        <title>The Genome Sequence of Bacteroides nordii CL02T12C05.</title>
        <authorList>
            <consortium name="The Broad Institute Genome Sequencing Platform"/>
            <person name="Earl A."/>
            <person name="Ward D."/>
            <person name="Feldgarden M."/>
            <person name="Gevers D."/>
            <person name="Zitomersky N.L."/>
            <person name="Coyne M.J."/>
            <person name="Comstock L.E."/>
            <person name="Young S.K."/>
            <person name="Zeng Q."/>
            <person name="Gargeya S."/>
            <person name="Fitzgerald M."/>
            <person name="Haas B."/>
            <person name="Abouelleil A."/>
            <person name="Alvarado L."/>
            <person name="Arachchi H.M."/>
            <person name="Berlin A."/>
            <person name="Chapman S.B."/>
            <person name="Gearin G."/>
            <person name="Goldberg J."/>
            <person name="Griggs A."/>
            <person name="Gujja S."/>
            <person name="Hansen M."/>
            <person name="Heiman D."/>
            <person name="Howarth C."/>
            <person name="Larimer J."/>
            <person name="Lui A."/>
            <person name="MacDonald P.J.P."/>
            <person name="McCowen C."/>
            <person name="Montmayeur A."/>
            <person name="Murphy C."/>
            <person name="Neiman D."/>
            <person name="Pearson M."/>
            <person name="Priest M."/>
            <person name="Roberts A."/>
            <person name="Saif S."/>
            <person name="Shea T."/>
            <person name="Sisk P."/>
            <person name="Stolte C."/>
            <person name="Sykes S."/>
            <person name="Wortman J."/>
            <person name="Nusbaum C."/>
            <person name="Birren B."/>
        </authorList>
    </citation>
    <scope>NUCLEOTIDE SEQUENCE [LARGE SCALE GENOMIC DNA]</scope>
    <source>
        <strain evidence="3 4">CL02T12C05</strain>
    </source>
</reference>
<comment type="caution">
    <text evidence="3">The sequence shown here is derived from an EMBL/GenBank/DDBJ whole genome shotgun (WGS) entry which is preliminary data.</text>
</comment>
<proteinExistence type="predicted"/>
<feature type="chain" id="PRO_5003726124" description="Right handed beta helix domain-containing protein" evidence="1">
    <location>
        <begin position="21"/>
        <end position="594"/>
    </location>
</feature>
<dbReference type="Proteomes" id="UP000003089">
    <property type="component" value="Unassembled WGS sequence"/>
</dbReference>
<dbReference type="InterPro" id="IPR012334">
    <property type="entry name" value="Pectin_lyas_fold"/>
</dbReference>
<dbReference type="EMBL" id="AGXS01000004">
    <property type="protein sequence ID" value="EIY54451.1"/>
    <property type="molecule type" value="Genomic_DNA"/>
</dbReference>
<accession>I9SEW4</accession>
<feature type="domain" description="Right handed beta helix" evidence="2">
    <location>
        <begin position="133"/>
        <end position="301"/>
    </location>
</feature>
<dbReference type="PATRIC" id="fig|997884.3.peg.458"/>
<dbReference type="InterPro" id="IPR011050">
    <property type="entry name" value="Pectin_lyase_fold/virulence"/>
</dbReference>
<evidence type="ECO:0000256" key="1">
    <source>
        <dbReference type="SAM" id="SignalP"/>
    </source>
</evidence>
<keyword evidence="1" id="KW-0732">Signal</keyword>
<name>I9SEW4_9BACE</name>
<sequence>MKNVIITSVLALMLATGANAKNIYVSPDGSASNNGESWESPISDLGTAYSKASKGDVIYMAGGTYMTTTTINMVEGVHVYGGFAKGETSIENRVRPNAATEPWKFTNETIITSGNQTFRLVDRVDKDNFWDNTIIDGITFKDNVSTNGRVLYLRNSVTLQNCQILDNACTGTVVYGEENTIVRDCYFSGNTTSNPEKEVVTLQLRGCHNKYFPGNQAYNCLFEGNLVTSLSIYNTNEAGGVQEKDEDGTSISNCIFRNNKAACLTINNQFDKRYLKIMYCLFEDNVAAPAKDAGLVLSGSSLTPADFAFNIIRNNANTSTTNWRNCIVSARGKIRLSNNLIVNNSSDNLLVDLQGNEMYNCTVANNKGTVYVDAYSTLSNSIVANNEPTHKDALICAAKGSYVEYCASNEEPKDDGDQTVSFDQNIVETNFFVAPTDFVGVAKDDAQKDAIKNADFSLAATSACVNAGEASYYQEVYGMTAEWMEEFMSKDIAGNARIVDGKINMGAYQGGKGTGINNTTVEEAMNCNVTVDGAMIYISSEKDGYATLYNVNGAMIASTEVVAGNASIPAVQKGLYLVKVVTGNQAKTFKVVIK</sequence>
<dbReference type="eggNOG" id="ENOG5030K7Z">
    <property type="taxonomic scope" value="Bacteria"/>
</dbReference>
<dbReference type="InterPro" id="IPR026444">
    <property type="entry name" value="Secre_tail"/>
</dbReference>
<dbReference type="HOGENOM" id="CLU_459055_0_0_10"/>
<dbReference type="InterPro" id="IPR039448">
    <property type="entry name" value="Beta_helix"/>
</dbReference>
<dbReference type="SUPFAM" id="SSF51126">
    <property type="entry name" value="Pectin lyase-like"/>
    <property type="match status" value="1"/>
</dbReference>
<keyword evidence="4" id="KW-1185">Reference proteome</keyword>
<dbReference type="AlphaFoldDB" id="I9SEW4"/>
<evidence type="ECO:0000313" key="4">
    <source>
        <dbReference type="Proteomes" id="UP000003089"/>
    </source>
</evidence>
<dbReference type="STRING" id="997884.HMPREF1068_00442"/>
<organism evidence="3 4">
    <name type="scientific">Bacteroides nordii CL02T12C05</name>
    <dbReference type="NCBI Taxonomy" id="997884"/>
    <lineage>
        <taxon>Bacteria</taxon>
        <taxon>Pseudomonadati</taxon>
        <taxon>Bacteroidota</taxon>
        <taxon>Bacteroidia</taxon>
        <taxon>Bacteroidales</taxon>
        <taxon>Bacteroidaceae</taxon>
        <taxon>Bacteroides</taxon>
    </lineage>
</organism>
<dbReference type="Pfam" id="PF13229">
    <property type="entry name" value="Beta_helix"/>
    <property type="match status" value="1"/>
</dbReference>
<dbReference type="RefSeq" id="WP_007483302.1">
    <property type="nucleotide sequence ID" value="NZ_JH724314.1"/>
</dbReference>